<dbReference type="Proteomes" id="UP000663929">
    <property type="component" value="Chromosome"/>
</dbReference>
<feature type="compositionally biased region" description="Acidic residues" evidence="1">
    <location>
        <begin position="403"/>
        <end position="414"/>
    </location>
</feature>
<feature type="compositionally biased region" description="Acidic residues" evidence="1">
    <location>
        <begin position="512"/>
        <end position="522"/>
    </location>
</feature>
<keyword evidence="3" id="KW-1185">Reference proteome</keyword>
<accession>A0A8A4TPY2</accession>
<feature type="region of interest" description="Disordered" evidence="1">
    <location>
        <begin position="197"/>
        <end position="246"/>
    </location>
</feature>
<dbReference type="EMBL" id="CP071793">
    <property type="protein sequence ID" value="QTD51142.1"/>
    <property type="molecule type" value="Genomic_DNA"/>
</dbReference>
<feature type="compositionally biased region" description="Acidic residues" evidence="1">
    <location>
        <begin position="371"/>
        <end position="392"/>
    </location>
</feature>
<gene>
    <name evidence="2" type="ORF">J3U87_01625</name>
</gene>
<feature type="region of interest" description="Disordered" evidence="1">
    <location>
        <begin position="368"/>
        <end position="567"/>
    </location>
</feature>
<dbReference type="RefSeq" id="WP_237381275.1">
    <property type="nucleotide sequence ID" value="NZ_CP071793.1"/>
</dbReference>
<evidence type="ECO:0000256" key="1">
    <source>
        <dbReference type="SAM" id="MobiDB-lite"/>
    </source>
</evidence>
<feature type="compositionally biased region" description="Acidic residues" evidence="1">
    <location>
        <begin position="432"/>
        <end position="461"/>
    </location>
</feature>
<evidence type="ECO:0000313" key="3">
    <source>
        <dbReference type="Proteomes" id="UP000663929"/>
    </source>
</evidence>
<feature type="region of interest" description="Disordered" evidence="1">
    <location>
        <begin position="268"/>
        <end position="297"/>
    </location>
</feature>
<name>A0A8A4TPY2_SULCO</name>
<dbReference type="AlphaFoldDB" id="A0A8A4TPY2"/>
<protein>
    <submittedName>
        <fullName evidence="2">Uncharacterized protein</fullName>
    </submittedName>
</protein>
<reference evidence="2" key="1">
    <citation type="submission" date="2021-03" db="EMBL/GenBank/DDBJ databases">
        <title>Acanthopleuribacteraceae sp. M133.</title>
        <authorList>
            <person name="Wang G."/>
        </authorList>
    </citation>
    <scope>NUCLEOTIDE SEQUENCE</scope>
    <source>
        <strain evidence="2">M133</strain>
    </source>
</reference>
<organism evidence="2 3">
    <name type="scientific">Sulfidibacter corallicola</name>
    <dbReference type="NCBI Taxonomy" id="2818388"/>
    <lineage>
        <taxon>Bacteria</taxon>
        <taxon>Pseudomonadati</taxon>
        <taxon>Acidobacteriota</taxon>
        <taxon>Holophagae</taxon>
        <taxon>Acanthopleuribacterales</taxon>
        <taxon>Acanthopleuribacteraceae</taxon>
        <taxon>Sulfidibacter</taxon>
    </lineage>
</organism>
<feature type="compositionally biased region" description="Polar residues" evidence="1">
    <location>
        <begin position="538"/>
        <end position="551"/>
    </location>
</feature>
<proteinExistence type="predicted"/>
<evidence type="ECO:0000313" key="2">
    <source>
        <dbReference type="EMBL" id="QTD51142.1"/>
    </source>
</evidence>
<sequence>MMTTQGGISYKPSCDSVECSEISAAGDVIVEVANLTVAKISGDDGDLRGQVLNLQDVQLEGQLTATADNLKVARLKVNQAELTGQVIDIEELDIEGELVLKAEQIRIGHIRAGKARISGNLECERMVAVDGVYVTEGSVTIRYLDTSNFEAADEVTGMVAISTAEKVRAAGVRGFLRPAEFDFLSGAAGSLNLSQSVQATPRESADAPAAKADTADAEEEPGITPGEWVSEEAEPSPSITPEFEEEALPDVENDSEAEIEAAYATLPDDVDDVSASAVEEPEFRTAPPEPTEAPSNAGAFQVDHLGEMMTTGSSAVERDVDPVESIAIDSISAEAAEDLDESAALTLDSTLDTQDDVEEVHTDEFEAMAISDDEPEAFDTPAEDAGDVDGDQDPWAIINREIEPDDEAPDGADISEDHGFGVALSSDIHADDFDDGPTEDLTESLNEELNEELREEEENSELEATPSAEESFDHISEIDAESMSELQDYATIDGDDLDDLEMSAKNGAPEFGDIDSPGDPEDFQSVPEFGNTRDLDEATTSASLESTGLGNSDSDSFDDSGNHHLNTDELPAMDEDMGLTALTLQLTEILDQIRAFFPEKNYPKFVGQIQRYVEERRFHILAKDRNREAVLSRIDKLNHPEISQLARSFYTCLDESRQHFNA</sequence>
<dbReference type="KEGG" id="scor:J3U87_01625"/>